<feature type="domain" description="EamA" evidence="3">
    <location>
        <begin position="149"/>
        <end position="281"/>
    </location>
</feature>
<feature type="transmembrane region" description="Helical" evidence="2">
    <location>
        <begin position="211"/>
        <end position="233"/>
    </location>
</feature>
<feature type="transmembrane region" description="Helical" evidence="2">
    <location>
        <begin position="147"/>
        <end position="168"/>
    </location>
</feature>
<feature type="transmembrane region" description="Helical" evidence="2">
    <location>
        <begin position="65"/>
        <end position="83"/>
    </location>
</feature>
<accession>A0ABT1RST6</accession>
<feature type="domain" description="EamA" evidence="3">
    <location>
        <begin position="11"/>
        <end position="137"/>
    </location>
</feature>
<feature type="transmembrane region" description="Helical" evidence="2">
    <location>
        <begin position="89"/>
        <end position="114"/>
    </location>
</feature>
<gene>
    <name evidence="4" type="ORF">NE619_14440</name>
</gene>
<dbReference type="RefSeq" id="WP_256133118.1">
    <property type="nucleotide sequence ID" value="NZ_JANFXK010000018.1"/>
</dbReference>
<dbReference type="EMBL" id="JANFXK010000018">
    <property type="protein sequence ID" value="MCQ4637931.1"/>
    <property type="molecule type" value="Genomic_DNA"/>
</dbReference>
<feature type="transmembrane region" description="Helical" evidence="2">
    <location>
        <begin position="180"/>
        <end position="199"/>
    </location>
</feature>
<feature type="transmembrane region" description="Helical" evidence="2">
    <location>
        <begin position="240"/>
        <end position="260"/>
    </location>
</feature>
<dbReference type="InterPro" id="IPR000620">
    <property type="entry name" value="EamA_dom"/>
</dbReference>
<evidence type="ECO:0000256" key="2">
    <source>
        <dbReference type="SAM" id="Phobius"/>
    </source>
</evidence>
<protein>
    <submittedName>
        <fullName evidence="4">DMT family transporter</fullName>
    </submittedName>
</protein>
<feature type="transmembrane region" description="Helical" evidence="2">
    <location>
        <begin position="35"/>
        <end position="53"/>
    </location>
</feature>
<reference evidence="4 5" key="1">
    <citation type="submission" date="2022-06" db="EMBL/GenBank/DDBJ databases">
        <title>Isolation of gut microbiota from human fecal samples.</title>
        <authorList>
            <person name="Pamer E.G."/>
            <person name="Barat B."/>
            <person name="Waligurski E."/>
            <person name="Medina S."/>
            <person name="Paddock L."/>
            <person name="Mostad J."/>
        </authorList>
    </citation>
    <scope>NUCLEOTIDE SEQUENCE [LARGE SCALE GENOMIC DNA]</scope>
    <source>
        <strain evidence="4 5">SL.3.17</strain>
    </source>
</reference>
<dbReference type="Proteomes" id="UP001524502">
    <property type="component" value="Unassembled WGS sequence"/>
</dbReference>
<dbReference type="SUPFAM" id="SSF103481">
    <property type="entry name" value="Multidrug resistance efflux transporter EmrE"/>
    <property type="match status" value="2"/>
</dbReference>
<evidence type="ECO:0000313" key="5">
    <source>
        <dbReference type="Proteomes" id="UP001524502"/>
    </source>
</evidence>
<evidence type="ECO:0000256" key="1">
    <source>
        <dbReference type="ARBA" id="ARBA00007362"/>
    </source>
</evidence>
<keyword evidence="2" id="KW-1133">Transmembrane helix</keyword>
<proteinExistence type="inferred from homology"/>
<comment type="similarity">
    <text evidence="1">Belongs to the EamA transporter family.</text>
</comment>
<evidence type="ECO:0000259" key="3">
    <source>
        <dbReference type="Pfam" id="PF00892"/>
    </source>
</evidence>
<dbReference type="Pfam" id="PF00892">
    <property type="entry name" value="EamA"/>
    <property type="match status" value="2"/>
</dbReference>
<dbReference type="InterPro" id="IPR037185">
    <property type="entry name" value="EmrE-like"/>
</dbReference>
<sequence length="291" mass="31654">MKKSYPYRLTVFMGVAGLSFSSILAKLSTAPSMVVSLYRTLLAVLFLAPFAIRHRCEIKSMDGRDILFCLLGGLCFGCHFSLYCESVKYTAITSATMLIDCEILFVAPVMRVFFGERFSRVGISGIFLTLTGSLIITVSGFQQGDDAVWGNLLACAGAFFLAMFTILGKVCRTRISNSSYSFFVYLGASGTLLIALFFLRTPLMGYDPINYLIALGFTVLCTFGGHAIFSWALKYVRASFVSTAKLLEPAFASIFAFLIFDQVPSFTVIAGGLTVIAGVAVYARGGVENDK</sequence>
<dbReference type="PANTHER" id="PTHR22911:SF76">
    <property type="entry name" value="EAMA DOMAIN-CONTAINING PROTEIN"/>
    <property type="match status" value="1"/>
</dbReference>
<dbReference type="PANTHER" id="PTHR22911">
    <property type="entry name" value="ACYL-MALONYL CONDENSING ENZYME-RELATED"/>
    <property type="match status" value="1"/>
</dbReference>
<feature type="transmembrane region" description="Helical" evidence="2">
    <location>
        <begin position="121"/>
        <end position="141"/>
    </location>
</feature>
<name>A0ABT1RST6_9FIRM</name>
<keyword evidence="2" id="KW-0472">Membrane</keyword>
<keyword evidence="5" id="KW-1185">Reference proteome</keyword>
<organism evidence="4 5">
    <name type="scientific">Anaerovorax odorimutans</name>
    <dbReference type="NCBI Taxonomy" id="109327"/>
    <lineage>
        <taxon>Bacteria</taxon>
        <taxon>Bacillati</taxon>
        <taxon>Bacillota</taxon>
        <taxon>Clostridia</taxon>
        <taxon>Peptostreptococcales</taxon>
        <taxon>Anaerovoracaceae</taxon>
        <taxon>Anaerovorax</taxon>
    </lineage>
</organism>
<evidence type="ECO:0000313" key="4">
    <source>
        <dbReference type="EMBL" id="MCQ4637931.1"/>
    </source>
</evidence>
<keyword evidence="2" id="KW-0812">Transmembrane</keyword>
<comment type="caution">
    <text evidence="4">The sequence shown here is derived from an EMBL/GenBank/DDBJ whole genome shotgun (WGS) entry which is preliminary data.</text>
</comment>
<feature type="transmembrane region" description="Helical" evidence="2">
    <location>
        <begin position="266"/>
        <end position="283"/>
    </location>
</feature>